<keyword evidence="4" id="KW-0653">Protein transport</keyword>
<dbReference type="PANTHER" id="PTHR11223">
    <property type="entry name" value="EXPORTIN 1/5"/>
    <property type="match status" value="1"/>
</dbReference>
<keyword evidence="3" id="KW-0813">Transport</keyword>
<dbReference type="FunFam" id="1.25.10.10:FF:000022">
    <property type="entry name" value="protein EXPORTIN 1A"/>
    <property type="match status" value="1"/>
</dbReference>
<dbReference type="InterPro" id="IPR045065">
    <property type="entry name" value="XPO1/5"/>
</dbReference>
<comment type="subcellular location">
    <subcellularLocation>
        <location evidence="1">Nucleus</location>
    </subcellularLocation>
</comment>
<dbReference type="InterPro" id="IPR040485">
    <property type="entry name" value="XPO1_repeat_3"/>
</dbReference>
<dbReference type="PANTHER" id="PTHR11223:SF2">
    <property type="entry name" value="EXPORTIN-1"/>
    <property type="match status" value="1"/>
</dbReference>
<dbReference type="Gene3D" id="1.25.10.10">
    <property type="entry name" value="Leucine-rich Repeat Variant"/>
    <property type="match status" value="1"/>
</dbReference>
<proteinExistence type="inferred from homology"/>
<comment type="caution">
    <text evidence="7">The sequence shown here is derived from an EMBL/GenBank/DDBJ whole genome shotgun (WGS) entry which is preliminary data.</text>
</comment>
<evidence type="ECO:0000256" key="5">
    <source>
        <dbReference type="ARBA" id="ARBA00023242"/>
    </source>
</evidence>
<dbReference type="Pfam" id="PF18787">
    <property type="entry name" value="CRM1_repeat_3"/>
    <property type="match status" value="1"/>
</dbReference>
<accession>A0AAW2YU53</accession>
<sequence>MEAILDFNQPLNVELFDKVVDCMYTGKPQECQAAQKVLTQFQQHPNSWTRVTQIMSQSKNFNAKYLSLQVLEKVVQFKWKILPPKERDGIKAFVIGTVIQCSKDEQLLKNQRVFMNKLNEVLVQIVKQEWPHNWANFITDIVDSSMNDENLCQNNMNILKLLSEEVFDFSSGKMTQAKIKELKESFNKDFAKIYQLCDLILGSAKKSELISVTLQTFLRFLNWIPIGYIFETNMLDVLIGKFLPIPQFRNDTLSCLVEVACLVDPQYNVKFEFIFVRTMEVLATYITPQTNIPVSYGKGSDYDQKFIQTLGLFLTQFFKNHLKTVEQEKYGALVLQAHEYLVEISKVDDTELFKTCLEYWNFLATELYFHERQQQQSMGSGLLLSAQNNRKRIYAQTLSKVRTVMVAKMAKPEEVIVVEDENGQIVKEFMKDVDSIQLYKSMRETLIYLTHLDYQDTEKIMLDKLEQQVNGREWSWNNLNTLCWAIGSISGAMDEKDEKRFLVTVIKDLLNLCEIKKGKDNKAVVASNIMYVVGQYPRFLQAHWKFLKTVVNKLFEFMHETHPGVQEMACETFLKISKKCKRKFVTLQSQEPRPFVEDILESLAGIIHDLEPAHVHIFYEAVGFMISSDEQSHRDLLIAKLMSMPNNRWSQIIKNAAVDVYSLRAPEIMKDLVNLLKTNVTAAKSIGDSFVYQIRIIFRDMLEVYKAYSQMISREVEQQGSKATHFTAVRQMRAVKKEVLRLLETFINNAHDIPTVVSQFMPFLLEATLVDYKISVPNARDPQVLSLLAVATHKLTDGISAELPRVLEYVLECTLPMITKNFEDYPEHRINLFQLLREINQNCFTSFFQIQQQGFKLIIDSILWAVKHTHRNIYETGMNILKEMLINIHNTNQQMVNLFYKSFYIHILNDMLFVLTDTLHKSGFKLQCEILMQMLSTVNQGKITEPLYEGAPGPSNEDYVKEHIFVVLSKAFPNTTKQQIMNFVMGAFQPATNTNPDAFKQHVRDFLVTLKEFSLDDNAELFYEQLDRERQENEQKLLAVPGLKRE</sequence>
<evidence type="ECO:0000256" key="1">
    <source>
        <dbReference type="ARBA" id="ARBA00004123"/>
    </source>
</evidence>
<dbReference type="GO" id="GO:0005737">
    <property type="term" value="C:cytoplasm"/>
    <property type="evidence" value="ECO:0007669"/>
    <property type="project" value="TreeGrafter"/>
</dbReference>
<dbReference type="GO" id="GO:0000055">
    <property type="term" value="P:ribosomal large subunit export from nucleus"/>
    <property type="evidence" value="ECO:0007669"/>
    <property type="project" value="TreeGrafter"/>
</dbReference>
<feature type="domain" description="Importin N-terminal" evidence="6">
    <location>
        <begin position="34"/>
        <end position="100"/>
    </location>
</feature>
<dbReference type="PROSITE" id="PS50166">
    <property type="entry name" value="IMPORTIN_B_NT"/>
    <property type="match status" value="1"/>
</dbReference>
<keyword evidence="8" id="KW-1185">Reference proteome</keyword>
<name>A0AAW2YU53_9EUKA</name>
<dbReference type="GO" id="GO:0006611">
    <property type="term" value="P:protein export from nucleus"/>
    <property type="evidence" value="ECO:0007669"/>
    <property type="project" value="InterPro"/>
</dbReference>
<dbReference type="Pfam" id="PF03810">
    <property type="entry name" value="IBN_N"/>
    <property type="match status" value="1"/>
</dbReference>
<dbReference type="Pfam" id="PF08767">
    <property type="entry name" value="CRM1_C"/>
    <property type="match status" value="1"/>
</dbReference>
<dbReference type="InterPro" id="IPR016024">
    <property type="entry name" value="ARM-type_fold"/>
</dbReference>
<evidence type="ECO:0000256" key="4">
    <source>
        <dbReference type="ARBA" id="ARBA00022927"/>
    </source>
</evidence>
<dbReference type="InterPro" id="IPR001494">
    <property type="entry name" value="Importin-beta_N"/>
</dbReference>
<dbReference type="Proteomes" id="UP001431209">
    <property type="component" value="Unassembled WGS sequence"/>
</dbReference>
<dbReference type="AlphaFoldDB" id="A0AAW2YU53"/>
<comment type="similarity">
    <text evidence="2">Belongs to the exportin family.</text>
</comment>
<dbReference type="Pfam" id="PF18784">
    <property type="entry name" value="CRM1_repeat_2"/>
    <property type="match status" value="1"/>
</dbReference>
<dbReference type="EMBL" id="JAOPGA020000651">
    <property type="protein sequence ID" value="KAL0480336.1"/>
    <property type="molecule type" value="Genomic_DNA"/>
</dbReference>
<dbReference type="InterPro" id="IPR041235">
    <property type="entry name" value="Exp1_repeat_2"/>
</dbReference>
<dbReference type="GO" id="GO:0005049">
    <property type="term" value="F:nuclear export signal receptor activity"/>
    <property type="evidence" value="ECO:0007669"/>
    <property type="project" value="InterPro"/>
</dbReference>
<dbReference type="Pfam" id="PF18777">
    <property type="entry name" value="CRM1_repeat"/>
    <property type="match status" value="1"/>
</dbReference>
<dbReference type="InterPro" id="IPR013598">
    <property type="entry name" value="Exportin-1/Importin-b-like"/>
</dbReference>
<evidence type="ECO:0000256" key="3">
    <source>
        <dbReference type="ARBA" id="ARBA00022448"/>
    </source>
</evidence>
<dbReference type="InterPro" id="IPR041123">
    <property type="entry name" value="CRM1_repeat"/>
</dbReference>
<dbReference type="GO" id="GO:0031267">
    <property type="term" value="F:small GTPase binding"/>
    <property type="evidence" value="ECO:0007669"/>
    <property type="project" value="InterPro"/>
</dbReference>
<evidence type="ECO:0000313" key="7">
    <source>
        <dbReference type="EMBL" id="KAL0480336.1"/>
    </source>
</evidence>
<evidence type="ECO:0000259" key="6">
    <source>
        <dbReference type="PROSITE" id="PS50166"/>
    </source>
</evidence>
<gene>
    <name evidence="7" type="ORF">AKO1_007134</name>
</gene>
<dbReference type="SMART" id="SM00913">
    <property type="entry name" value="IBN_N"/>
    <property type="match status" value="1"/>
</dbReference>
<reference evidence="7 8" key="1">
    <citation type="submission" date="2024-03" db="EMBL/GenBank/DDBJ databases">
        <title>The Acrasis kona genome and developmental transcriptomes reveal deep origins of eukaryotic multicellular pathways.</title>
        <authorList>
            <person name="Sheikh S."/>
            <person name="Fu C.-J."/>
            <person name="Brown M.W."/>
            <person name="Baldauf S.L."/>
        </authorList>
    </citation>
    <scope>NUCLEOTIDE SEQUENCE [LARGE SCALE GENOMIC DNA]</scope>
    <source>
        <strain evidence="7 8">ATCC MYA-3509</strain>
    </source>
</reference>
<organism evidence="7 8">
    <name type="scientific">Acrasis kona</name>
    <dbReference type="NCBI Taxonomy" id="1008807"/>
    <lineage>
        <taxon>Eukaryota</taxon>
        <taxon>Discoba</taxon>
        <taxon>Heterolobosea</taxon>
        <taxon>Tetramitia</taxon>
        <taxon>Eutetramitia</taxon>
        <taxon>Acrasidae</taxon>
        <taxon>Acrasis</taxon>
    </lineage>
</organism>
<evidence type="ECO:0000313" key="8">
    <source>
        <dbReference type="Proteomes" id="UP001431209"/>
    </source>
</evidence>
<dbReference type="GO" id="GO:0000056">
    <property type="term" value="P:ribosomal small subunit export from nucleus"/>
    <property type="evidence" value="ECO:0007669"/>
    <property type="project" value="TreeGrafter"/>
</dbReference>
<dbReference type="SMART" id="SM01102">
    <property type="entry name" value="CRM1_C"/>
    <property type="match status" value="1"/>
</dbReference>
<keyword evidence="5" id="KW-0539">Nucleus</keyword>
<dbReference type="InterPro" id="IPR014877">
    <property type="entry name" value="XPO1_C_dom"/>
</dbReference>
<protein>
    <submittedName>
        <fullName evidence="7">Exportin</fullName>
    </submittedName>
</protein>
<dbReference type="SUPFAM" id="SSF48371">
    <property type="entry name" value="ARM repeat"/>
    <property type="match status" value="1"/>
</dbReference>
<dbReference type="Pfam" id="PF08389">
    <property type="entry name" value="Xpo1"/>
    <property type="match status" value="1"/>
</dbReference>
<dbReference type="GO" id="GO:0005634">
    <property type="term" value="C:nucleus"/>
    <property type="evidence" value="ECO:0007669"/>
    <property type="project" value="UniProtKB-SubCell"/>
</dbReference>
<dbReference type="InterPro" id="IPR011989">
    <property type="entry name" value="ARM-like"/>
</dbReference>
<evidence type="ECO:0000256" key="2">
    <source>
        <dbReference type="ARBA" id="ARBA00009466"/>
    </source>
</evidence>